<reference evidence="4" key="1">
    <citation type="journal article" date="2014" name="Science">
        <title>Ancient hybridizations among the ancestral genomes of bread wheat.</title>
        <authorList>
            <consortium name="International Wheat Genome Sequencing Consortium,"/>
            <person name="Marcussen T."/>
            <person name="Sandve S.R."/>
            <person name="Heier L."/>
            <person name="Spannagl M."/>
            <person name="Pfeifer M."/>
            <person name="Jakobsen K.S."/>
            <person name="Wulff B.B."/>
            <person name="Steuernagel B."/>
            <person name="Mayer K.F."/>
            <person name="Olsen O.A."/>
        </authorList>
    </citation>
    <scope>NUCLEOTIDE SEQUENCE [LARGE SCALE GENOMIC DNA]</scope>
    <source>
        <strain evidence="4">cv. AL8/78</strain>
    </source>
</reference>
<dbReference type="GO" id="GO:0003723">
    <property type="term" value="F:RNA binding"/>
    <property type="evidence" value="ECO:0007669"/>
    <property type="project" value="UniProtKB-UniRule"/>
</dbReference>
<accession>A0A453LBS5</accession>
<dbReference type="Gramene" id="AET5Gv20700700.26">
    <property type="protein sequence ID" value="AET5Gv20700700.26"/>
    <property type="gene ID" value="AET5Gv20700700"/>
</dbReference>
<evidence type="ECO:0000313" key="3">
    <source>
        <dbReference type="EnsemblPlants" id="AET5Gv20700700.26"/>
    </source>
</evidence>
<reference evidence="3" key="5">
    <citation type="journal article" date="2021" name="G3 (Bethesda)">
        <title>Aegilops tauschii genome assembly Aet v5.0 features greater sequence contiguity and improved annotation.</title>
        <authorList>
            <person name="Wang L."/>
            <person name="Zhu T."/>
            <person name="Rodriguez J.C."/>
            <person name="Deal K.R."/>
            <person name="Dubcovsky J."/>
            <person name="McGuire P.E."/>
            <person name="Lux T."/>
            <person name="Spannagl M."/>
            <person name="Mayer K.F.X."/>
            <person name="Baldrich P."/>
            <person name="Meyers B.C."/>
            <person name="Huo N."/>
            <person name="Gu Y.Q."/>
            <person name="Zhou H."/>
            <person name="Devos K.M."/>
            <person name="Bennetzen J.L."/>
            <person name="Unver T."/>
            <person name="Budak H."/>
            <person name="Gulick P.J."/>
            <person name="Galiba G."/>
            <person name="Kalapos B."/>
            <person name="Nelson D.R."/>
            <person name="Li P."/>
            <person name="You F.M."/>
            <person name="Luo M.C."/>
            <person name="Dvorak J."/>
        </authorList>
    </citation>
    <scope>NUCLEOTIDE SEQUENCE [LARGE SCALE GENOMIC DNA]</scope>
    <source>
        <strain evidence="3">cv. AL8/78</strain>
    </source>
</reference>
<dbReference type="Pfam" id="PF00076">
    <property type="entry name" value="RRM_1"/>
    <property type="match status" value="1"/>
</dbReference>
<proteinExistence type="predicted"/>
<protein>
    <recommendedName>
        <fullName evidence="2">RRM domain-containing protein</fullName>
    </recommendedName>
</protein>
<dbReference type="PROSITE" id="PS50102">
    <property type="entry name" value="RRM"/>
    <property type="match status" value="1"/>
</dbReference>
<keyword evidence="4" id="KW-1185">Reference proteome</keyword>
<dbReference type="Proteomes" id="UP000015105">
    <property type="component" value="Chromosome 5D"/>
</dbReference>
<dbReference type="InterPro" id="IPR012677">
    <property type="entry name" value="Nucleotide-bd_a/b_plait_sf"/>
</dbReference>
<name>A0A453LBS5_AEGTS</name>
<dbReference type="InterPro" id="IPR035979">
    <property type="entry name" value="RBD_domain_sf"/>
</dbReference>
<evidence type="ECO:0000259" key="2">
    <source>
        <dbReference type="PROSITE" id="PS50102"/>
    </source>
</evidence>
<evidence type="ECO:0000313" key="4">
    <source>
        <dbReference type="Proteomes" id="UP000015105"/>
    </source>
</evidence>
<dbReference type="InterPro" id="IPR000504">
    <property type="entry name" value="RRM_dom"/>
</dbReference>
<reference evidence="4" key="2">
    <citation type="journal article" date="2017" name="Nat. Plants">
        <title>The Aegilops tauschii genome reveals multiple impacts of transposons.</title>
        <authorList>
            <person name="Zhao G."/>
            <person name="Zou C."/>
            <person name="Li K."/>
            <person name="Wang K."/>
            <person name="Li T."/>
            <person name="Gao L."/>
            <person name="Zhang X."/>
            <person name="Wang H."/>
            <person name="Yang Z."/>
            <person name="Liu X."/>
            <person name="Jiang W."/>
            <person name="Mao L."/>
            <person name="Kong X."/>
            <person name="Jiao Y."/>
            <person name="Jia J."/>
        </authorList>
    </citation>
    <scope>NUCLEOTIDE SEQUENCE [LARGE SCALE GENOMIC DNA]</scope>
    <source>
        <strain evidence="4">cv. AL8/78</strain>
    </source>
</reference>
<dbReference type="EnsemblPlants" id="AET5Gv20700700.26">
    <property type="protein sequence ID" value="AET5Gv20700700.26"/>
    <property type="gene ID" value="AET5Gv20700700"/>
</dbReference>
<dbReference type="AlphaFoldDB" id="A0A453LBS5"/>
<reference evidence="3" key="4">
    <citation type="submission" date="2019-03" db="UniProtKB">
        <authorList>
            <consortium name="EnsemblPlants"/>
        </authorList>
    </citation>
    <scope>IDENTIFICATION</scope>
</reference>
<reference evidence="3" key="3">
    <citation type="journal article" date="2017" name="Nature">
        <title>Genome sequence of the progenitor of the wheat D genome Aegilops tauschii.</title>
        <authorList>
            <person name="Luo M.C."/>
            <person name="Gu Y.Q."/>
            <person name="Puiu D."/>
            <person name="Wang H."/>
            <person name="Twardziok S.O."/>
            <person name="Deal K.R."/>
            <person name="Huo N."/>
            <person name="Zhu T."/>
            <person name="Wang L."/>
            <person name="Wang Y."/>
            <person name="McGuire P.E."/>
            <person name="Liu S."/>
            <person name="Long H."/>
            <person name="Ramasamy R.K."/>
            <person name="Rodriguez J.C."/>
            <person name="Van S.L."/>
            <person name="Yuan L."/>
            <person name="Wang Z."/>
            <person name="Xia Z."/>
            <person name="Xiao L."/>
            <person name="Anderson O.D."/>
            <person name="Ouyang S."/>
            <person name="Liang Y."/>
            <person name="Zimin A.V."/>
            <person name="Pertea G."/>
            <person name="Qi P."/>
            <person name="Bennetzen J.L."/>
            <person name="Dai X."/>
            <person name="Dawson M.W."/>
            <person name="Muller H.G."/>
            <person name="Kugler K."/>
            <person name="Rivarola-Duarte L."/>
            <person name="Spannagl M."/>
            <person name="Mayer K.F.X."/>
            <person name="Lu F.H."/>
            <person name="Bevan M.W."/>
            <person name="Leroy P."/>
            <person name="Li P."/>
            <person name="You F.M."/>
            <person name="Sun Q."/>
            <person name="Liu Z."/>
            <person name="Lyons E."/>
            <person name="Wicker T."/>
            <person name="Salzberg S.L."/>
            <person name="Devos K.M."/>
            <person name="Dvorak J."/>
        </authorList>
    </citation>
    <scope>NUCLEOTIDE SEQUENCE [LARGE SCALE GENOMIC DNA]</scope>
    <source>
        <strain evidence="3">cv. AL8/78</strain>
    </source>
</reference>
<dbReference type="Gene3D" id="3.30.70.330">
    <property type="match status" value="1"/>
</dbReference>
<organism evidence="3 4">
    <name type="scientific">Aegilops tauschii subsp. strangulata</name>
    <name type="common">Goatgrass</name>
    <dbReference type="NCBI Taxonomy" id="200361"/>
    <lineage>
        <taxon>Eukaryota</taxon>
        <taxon>Viridiplantae</taxon>
        <taxon>Streptophyta</taxon>
        <taxon>Embryophyta</taxon>
        <taxon>Tracheophyta</taxon>
        <taxon>Spermatophyta</taxon>
        <taxon>Magnoliopsida</taxon>
        <taxon>Liliopsida</taxon>
        <taxon>Poales</taxon>
        <taxon>Poaceae</taxon>
        <taxon>BOP clade</taxon>
        <taxon>Pooideae</taxon>
        <taxon>Triticodae</taxon>
        <taxon>Triticeae</taxon>
        <taxon>Triticinae</taxon>
        <taxon>Aegilops</taxon>
    </lineage>
</organism>
<dbReference type="SUPFAM" id="SSF54928">
    <property type="entry name" value="RNA-binding domain, RBD"/>
    <property type="match status" value="1"/>
</dbReference>
<evidence type="ECO:0000256" key="1">
    <source>
        <dbReference type="PROSITE-ProRule" id="PRU00176"/>
    </source>
</evidence>
<keyword evidence="1" id="KW-0694">RNA-binding</keyword>
<dbReference type="CDD" id="cd00590">
    <property type="entry name" value="RRM_SF"/>
    <property type="match status" value="1"/>
</dbReference>
<feature type="domain" description="RRM" evidence="2">
    <location>
        <begin position="1"/>
        <end position="53"/>
    </location>
</feature>
<sequence length="265" mass="29845">MVAHGVVTNIKVFPERQYAFVEFATIEGASNANKLLDGRLFNNTRIHVLFSSSGLDNLTTLVGFPRSEMYNDSPHATRDYFGVGRSSDGTSQGYDPRRGRARYLDYGAMPITVGILPAPEVGSSLLSGHSAHSALNSREAKRVRLDAGIDPYHVRTGIEGLHPGLEAFFTLDLQRIVFYHFWIVFSGPIANSFPDWGTRVRSGSYFFSRIFRESFSTTYGWQWWVIVCNFMGKVRANGQKHESIQECSRKCCGSEVYCGRDTFFY</sequence>